<evidence type="ECO:0000313" key="2">
    <source>
        <dbReference type="EMBL" id="RAV97781.1"/>
    </source>
</evidence>
<keyword evidence="3" id="KW-1185">Reference proteome</keyword>
<feature type="domain" description="AB hydrolase-1" evidence="1">
    <location>
        <begin position="80"/>
        <end position="273"/>
    </location>
</feature>
<accession>A0A364XVN7</accession>
<organism evidence="2 3">
    <name type="scientific">Pseudochryseolinea flava</name>
    <dbReference type="NCBI Taxonomy" id="2059302"/>
    <lineage>
        <taxon>Bacteria</taxon>
        <taxon>Pseudomonadati</taxon>
        <taxon>Bacteroidota</taxon>
        <taxon>Cytophagia</taxon>
        <taxon>Cytophagales</taxon>
        <taxon>Fulvivirgaceae</taxon>
        <taxon>Pseudochryseolinea</taxon>
    </lineage>
</organism>
<dbReference type="Gene3D" id="3.40.50.1820">
    <property type="entry name" value="alpha/beta hydrolase"/>
    <property type="match status" value="1"/>
</dbReference>
<comment type="caution">
    <text evidence="2">The sequence shown here is derived from an EMBL/GenBank/DDBJ whole genome shotgun (WGS) entry which is preliminary data.</text>
</comment>
<dbReference type="SUPFAM" id="SSF53474">
    <property type="entry name" value="alpha/beta-Hydrolases"/>
    <property type="match status" value="1"/>
</dbReference>
<dbReference type="PANTHER" id="PTHR11614">
    <property type="entry name" value="PHOSPHOLIPASE-RELATED"/>
    <property type="match status" value="1"/>
</dbReference>
<dbReference type="InterPro" id="IPR029058">
    <property type="entry name" value="AB_hydrolase_fold"/>
</dbReference>
<dbReference type="InterPro" id="IPR000073">
    <property type="entry name" value="AB_hydrolase_1"/>
</dbReference>
<evidence type="ECO:0000313" key="3">
    <source>
        <dbReference type="Proteomes" id="UP000251889"/>
    </source>
</evidence>
<proteinExistence type="predicted"/>
<dbReference type="Pfam" id="PF12697">
    <property type="entry name" value="Abhydrolase_6"/>
    <property type="match status" value="1"/>
</dbReference>
<dbReference type="OrthoDB" id="9785847at2"/>
<dbReference type="EMBL" id="QMFY01000027">
    <property type="protein sequence ID" value="RAV97781.1"/>
    <property type="molecule type" value="Genomic_DNA"/>
</dbReference>
<protein>
    <recommendedName>
        <fullName evidence="1">AB hydrolase-1 domain-containing protein</fullName>
    </recommendedName>
</protein>
<gene>
    <name evidence="2" type="ORF">DQQ10_26785</name>
</gene>
<dbReference type="Proteomes" id="UP000251889">
    <property type="component" value="Unassembled WGS sequence"/>
</dbReference>
<reference evidence="2 3" key="1">
    <citation type="submission" date="2018-06" db="EMBL/GenBank/DDBJ databases">
        <title>Chryseolinea flavus sp. nov., a member of the phylum Bacteroidetes isolated from soil.</title>
        <authorList>
            <person name="Li Y."/>
            <person name="Wang J."/>
        </authorList>
    </citation>
    <scope>NUCLEOTIDE SEQUENCE [LARGE SCALE GENOMIC DNA]</scope>
    <source>
        <strain evidence="2 3">SDU1-6</strain>
    </source>
</reference>
<sequence length="284" mass="32393">MNKKDKTPFLLKFVRWFFPKLERVAPPLAHRYFRKIFFSPLRYPVPEKERQAENFAKPFSLNVEGKNIHGYRWGESKSYVLCIHGWAGRGTQFRRFIKPLQAAGLSVVAFDGPAHGKSDGSKTQILEFELVLKQILAQEGMPVGVICHSFGGGAALFATMNGLEFKRIVNIGSPTIGDEIIKTYLRNINGSWSTGEHFKTYMQKTYGRPFDEFTAMYFVKHLPHHVDLLLIHDEDDREVTIKHAEALIQIYPSAHLMRTKGLGHTRILKDDAVIQAAVEFVLHP</sequence>
<name>A0A364XVN7_9BACT</name>
<dbReference type="InterPro" id="IPR051044">
    <property type="entry name" value="MAG_DAG_Lipase"/>
</dbReference>
<evidence type="ECO:0000259" key="1">
    <source>
        <dbReference type="Pfam" id="PF12697"/>
    </source>
</evidence>
<dbReference type="AlphaFoldDB" id="A0A364XVN7"/>
<dbReference type="RefSeq" id="WP_112750032.1">
    <property type="nucleotide sequence ID" value="NZ_QMFY01000027.1"/>
</dbReference>